<evidence type="ECO:0000256" key="7">
    <source>
        <dbReference type="PIRSR" id="PIRSR001529-1"/>
    </source>
</evidence>
<evidence type="ECO:0000313" key="11">
    <source>
        <dbReference type="Proteomes" id="UP000604391"/>
    </source>
</evidence>
<dbReference type="Gene3D" id="1.10.287.40">
    <property type="entry name" value="Serine-tRNA synthetase, tRNA binding domain"/>
    <property type="match status" value="1"/>
</dbReference>
<proteinExistence type="inferred from homology"/>
<feature type="binding site" evidence="7">
    <location>
        <position position="260"/>
    </location>
    <ligand>
        <name>L-serine</name>
        <dbReference type="ChEBI" id="CHEBI:33384"/>
    </ligand>
</feature>
<evidence type="ECO:0000256" key="5">
    <source>
        <dbReference type="ARBA" id="ARBA00023146"/>
    </source>
</evidence>
<comment type="caution">
    <text evidence="10">The sequence shown here is derived from an EMBL/GenBank/DDBJ whole genome shotgun (WGS) entry which is preliminary data.</text>
</comment>
<keyword evidence="11" id="KW-1185">Reference proteome</keyword>
<comment type="subunit">
    <text evidence="6">Homodimer. The tRNA molecule binds across the dimer.</text>
</comment>
<evidence type="ECO:0000256" key="2">
    <source>
        <dbReference type="ARBA" id="ARBA00022741"/>
    </source>
</evidence>
<dbReference type="GO" id="GO:0005524">
    <property type="term" value="F:ATP binding"/>
    <property type="evidence" value="ECO:0007669"/>
    <property type="project" value="UniProtKB-UniRule"/>
</dbReference>
<dbReference type="Pfam" id="PF02403">
    <property type="entry name" value="Seryl_tRNA_N"/>
    <property type="match status" value="1"/>
</dbReference>
<dbReference type="InterPro" id="IPR006195">
    <property type="entry name" value="aa-tRNA-synth_II"/>
</dbReference>
<feature type="binding site" evidence="6">
    <location>
        <begin position="229"/>
        <end position="231"/>
    </location>
    <ligand>
        <name>L-serine</name>
        <dbReference type="ChEBI" id="CHEBI:33384"/>
    </ligand>
</feature>
<dbReference type="UniPathway" id="UPA00906">
    <property type="reaction ID" value="UER00895"/>
</dbReference>
<feature type="binding site" evidence="6">
    <location>
        <position position="383"/>
    </location>
    <ligand>
        <name>L-serine</name>
        <dbReference type="ChEBI" id="CHEBI:33384"/>
    </ligand>
</feature>
<feature type="binding site" evidence="6 8">
    <location>
        <begin position="347"/>
        <end position="350"/>
    </location>
    <ligand>
        <name>ATP</name>
        <dbReference type="ChEBI" id="CHEBI:30616"/>
    </ligand>
</feature>
<protein>
    <recommendedName>
        <fullName evidence="6">Serine--tRNA ligase</fullName>
        <ecNumber evidence="6">6.1.1.11</ecNumber>
    </recommendedName>
    <alternativeName>
        <fullName evidence="6">Seryl-tRNA synthetase</fullName>
        <shortName evidence="6">SerRS</shortName>
    </alternativeName>
    <alternativeName>
        <fullName evidence="6">Seryl-tRNA(Ser/Sec) synthetase</fullName>
    </alternativeName>
</protein>
<dbReference type="InterPro" id="IPR042103">
    <property type="entry name" value="SerRS_1_N_sf"/>
</dbReference>
<dbReference type="Proteomes" id="UP000604391">
    <property type="component" value="Unassembled WGS sequence"/>
</dbReference>
<dbReference type="InterPro" id="IPR045864">
    <property type="entry name" value="aa-tRNA-synth_II/BPL/LPL"/>
</dbReference>
<dbReference type="GO" id="GO:0006434">
    <property type="term" value="P:seryl-tRNA aminoacylation"/>
    <property type="evidence" value="ECO:0007669"/>
    <property type="project" value="UniProtKB-UniRule"/>
</dbReference>
<dbReference type="CDD" id="cd00770">
    <property type="entry name" value="SerRS_core"/>
    <property type="match status" value="1"/>
</dbReference>
<dbReference type="InterPro" id="IPR033729">
    <property type="entry name" value="SerRS_core"/>
</dbReference>
<sequence>MIDISLLRDNPELFKDDLRKRKEPQNIVDDVLKLDKEWRNLLTDRDNLKAERNKVNLDIAKLKQAKKPATTEIKAMQAIASKIKKADEKTEKKLAERDELLCTLPNLMHDSVPPGEDDKDNVIIKTVGKKPAIKKPLDHIDLGLKHDLFDTERAAKTSGARFYFLKNEGAELEMALAQYAMKVMIKEGFTPMIPPVLVREEVMYGVGMLPKSRNEIFKIENEDLYLALTAEHSLGGYLMNETFEKTELPIRLAGLSSCFRTEAGSHGRDTKGIFRVHQFQKVEMFSFTEPEKSWDEHEKLLAVAEKLVKDLEIPYRVVNICTGDLGNVASKKYDIEAWLPGQGKYREIISCSNCTDYQARRLNIKYRPQAGERGIPLHTLNSTALALGRTIVAILENHQQADGTIKVPKVLHPYMSTKVIGKK</sequence>
<feature type="binding site" evidence="6 7">
    <location>
        <position position="283"/>
    </location>
    <ligand>
        <name>L-serine</name>
        <dbReference type="ChEBI" id="CHEBI:33384"/>
    </ligand>
</feature>
<comment type="function">
    <text evidence="6">Catalyzes the attachment of serine to tRNA(Ser). Is also able to aminoacylate tRNA(Sec) with serine, to form the misacylated tRNA L-seryl-tRNA(Sec), which will be further converted into selenocysteinyl-tRNA(Sec).</text>
</comment>
<keyword evidence="4 6" id="KW-0648">Protein biosynthesis</keyword>
<dbReference type="GO" id="GO:0016260">
    <property type="term" value="P:selenocysteine biosynthetic process"/>
    <property type="evidence" value="ECO:0007669"/>
    <property type="project" value="UniProtKB-UniRule"/>
</dbReference>
<dbReference type="InterPro" id="IPR002317">
    <property type="entry name" value="Ser-tRNA-ligase_type_1"/>
</dbReference>
<dbReference type="PIRSF" id="PIRSF001529">
    <property type="entry name" value="Ser-tRNA-synth_IIa"/>
    <property type="match status" value="1"/>
</dbReference>
<feature type="domain" description="Aminoacyl-transfer RNA synthetases class-II family profile" evidence="9">
    <location>
        <begin position="138"/>
        <end position="408"/>
    </location>
</feature>
<dbReference type="PANTHER" id="PTHR11778">
    <property type="entry name" value="SERYL-TRNA SYNTHETASE"/>
    <property type="match status" value="1"/>
</dbReference>
<dbReference type="HAMAP" id="MF_00176">
    <property type="entry name" value="Ser_tRNA_synth_type1"/>
    <property type="match status" value="1"/>
</dbReference>
<dbReference type="EC" id="6.1.1.11" evidence="6"/>
<dbReference type="SUPFAM" id="SSF55681">
    <property type="entry name" value="Class II aaRS and biotin synthetases"/>
    <property type="match status" value="1"/>
</dbReference>
<dbReference type="SUPFAM" id="SSF46589">
    <property type="entry name" value="tRNA-binding arm"/>
    <property type="match status" value="1"/>
</dbReference>
<keyword evidence="5 6" id="KW-0030">Aminoacyl-tRNA synthetase</keyword>
<feature type="binding site" evidence="8">
    <location>
        <begin position="276"/>
        <end position="279"/>
    </location>
    <ligand>
        <name>ATP</name>
        <dbReference type="ChEBI" id="CHEBI:30616"/>
    </ligand>
</feature>
<comment type="similarity">
    <text evidence="6">Belongs to the class-II aminoacyl-tRNA synthetase family. Type-1 seryl-tRNA synthetase subfamily.</text>
</comment>
<evidence type="ECO:0000256" key="4">
    <source>
        <dbReference type="ARBA" id="ARBA00022917"/>
    </source>
</evidence>
<evidence type="ECO:0000313" key="10">
    <source>
        <dbReference type="EMBL" id="HIJ99395.1"/>
    </source>
</evidence>
<comment type="catalytic activity">
    <reaction evidence="6">
        <text>tRNA(Sec) + L-serine + ATP = L-seryl-tRNA(Sec) + AMP + diphosphate + H(+)</text>
        <dbReference type="Rhea" id="RHEA:42580"/>
        <dbReference type="Rhea" id="RHEA-COMP:9742"/>
        <dbReference type="Rhea" id="RHEA-COMP:10128"/>
        <dbReference type="ChEBI" id="CHEBI:15378"/>
        <dbReference type="ChEBI" id="CHEBI:30616"/>
        <dbReference type="ChEBI" id="CHEBI:33019"/>
        <dbReference type="ChEBI" id="CHEBI:33384"/>
        <dbReference type="ChEBI" id="CHEBI:78442"/>
        <dbReference type="ChEBI" id="CHEBI:78533"/>
        <dbReference type="ChEBI" id="CHEBI:456215"/>
        <dbReference type="EC" id="6.1.1.11"/>
    </reaction>
</comment>
<comment type="domain">
    <text evidence="6">Consists of two distinct domains, a catalytic core and a N-terminal extension that is involved in tRNA binding.</text>
</comment>
<dbReference type="NCBIfam" id="TIGR00414">
    <property type="entry name" value="serS"/>
    <property type="match status" value="1"/>
</dbReference>
<dbReference type="Pfam" id="PF00587">
    <property type="entry name" value="tRNA-synt_2b"/>
    <property type="match status" value="1"/>
</dbReference>
<dbReference type="InterPro" id="IPR015866">
    <property type="entry name" value="Ser-tRNA-synth_1_N"/>
</dbReference>
<dbReference type="EMBL" id="DVAD01000007">
    <property type="protein sequence ID" value="HIJ99395.1"/>
    <property type="molecule type" value="Genomic_DNA"/>
</dbReference>
<feature type="binding site" evidence="6">
    <location>
        <position position="276"/>
    </location>
    <ligand>
        <name>ATP</name>
        <dbReference type="ChEBI" id="CHEBI:30616"/>
    </ligand>
</feature>
<evidence type="ECO:0000256" key="1">
    <source>
        <dbReference type="ARBA" id="ARBA00022598"/>
    </source>
</evidence>
<comment type="pathway">
    <text evidence="6">Aminoacyl-tRNA biosynthesis; selenocysteinyl-tRNA(Sec) biosynthesis; L-seryl-tRNA(Sec) from L-serine and tRNA(Sec): step 1/1.</text>
</comment>
<gene>
    <name evidence="6 10" type="primary">serS</name>
    <name evidence="10" type="ORF">H1011_01050</name>
</gene>
<keyword evidence="1 6" id="KW-0436">Ligase</keyword>
<accession>A0A832UZQ6</accession>
<keyword evidence="2 6" id="KW-0547">Nucleotide-binding</keyword>
<dbReference type="GO" id="GO:0004828">
    <property type="term" value="F:serine-tRNA ligase activity"/>
    <property type="evidence" value="ECO:0007669"/>
    <property type="project" value="UniProtKB-UniRule"/>
</dbReference>
<comment type="catalytic activity">
    <reaction evidence="6">
        <text>tRNA(Ser) + L-serine + ATP = L-seryl-tRNA(Ser) + AMP + diphosphate + H(+)</text>
        <dbReference type="Rhea" id="RHEA:12292"/>
        <dbReference type="Rhea" id="RHEA-COMP:9669"/>
        <dbReference type="Rhea" id="RHEA-COMP:9703"/>
        <dbReference type="ChEBI" id="CHEBI:15378"/>
        <dbReference type="ChEBI" id="CHEBI:30616"/>
        <dbReference type="ChEBI" id="CHEBI:33019"/>
        <dbReference type="ChEBI" id="CHEBI:33384"/>
        <dbReference type="ChEBI" id="CHEBI:78442"/>
        <dbReference type="ChEBI" id="CHEBI:78533"/>
        <dbReference type="ChEBI" id="CHEBI:456215"/>
        <dbReference type="EC" id="6.1.1.11"/>
    </reaction>
</comment>
<dbReference type="GO" id="GO:0005737">
    <property type="term" value="C:cytoplasm"/>
    <property type="evidence" value="ECO:0007669"/>
    <property type="project" value="UniProtKB-SubCell"/>
</dbReference>
<name>A0A832UZQ6_9ARCH</name>
<organism evidence="10 11">
    <name type="scientific">Candidatus Undinarchaeum marinum</name>
    <dbReference type="NCBI Taxonomy" id="2756141"/>
    <lineage>
        <taxon>Archaea</taxon>
        <taxon>Candidatus Undinarchaeota</taxon>
        <taxon>Candidatus Undinarchaeia</taxon>
        <taxon>Candidatus Undinarchaeales</taxon>
        <taxon>Candidatus Undinarchaeaceae</taxon>
        <taxon>Candidatus Undinarchaeum</taxon>
    </lineage>
</organism>
<evidence type="ECO:0000259" key="9">
    <source>
        <dbReference type="PROSITE" id="PS50862"/>
    </source>
</evidence>
<evidence type="ECO:0000256" key="8">
    <source>
        <dbReference type="PIRSR" id="PIRSR001529-2"/>
    </source>
</evidence>
<dbReference type="PRINTS" id="PR00981">
    <property type="entry name" value="TRNASYNTHSER"/>
</dbReference>
<dbReference type="InterPro" id="IPR010978">
    <property type="entry name" value="tRNA-bd_arm"/>
</dbReference>
<dbReference type="Gene3D" id="3.30.930.10">
    <property type="entry name" value="Bira Bifunctional Protein, Domain 2"/>
    <property type="match status" value="1"/>
</dbReference>
<feature type="site" description="Important for serine binding" evidence="7">
    <location>
        <position position="383"/>
    </location>
</feature>
<dbReference type="PROSITE" id="PS50862">
    <property type="entry name" value="AA_TRNA_LIGASE_II"/>
    <property type="match status" value="1"/>
</dbReference>
<dbReference type="AlphaFoldDB" id="A0A832UZQ6"/>
<keyword evidence="3 6" id="KW-0067">ATP-binding</keyword>
<evidence type="ECO:0000256" key="6">
    <source>
        <dbReference type="HAMAP-Rule" id="MF_00176"/>
    </source>
</evidence>
<keyword evidence="6" id="KW-0963">Cytoplasm</keyword>
<feature type="binding site" evidence="7">
    <location>
        <position position="381"/>
    </location>
    <ligand>
        <name>L-serine</name>
        <dbReference type="ChEBI" id="CHEBI:33384"/>
    </ligand>
</feature>
<feature type="binding site" evidence="7">
    <location>
        <position position="229"/>
    </location>
    <ligand>
        <name>L-serine</name>
        <dbReference type="ChEBI" id="CHEBI:33384"/>
    </ligand>
</feature>
<comment type="subcellular location">
    <subcellularLocation>
        <location evidence="6">Cytoplasm</location>
    </subcellularLocation>
</comment>
<dbReference type="InterPro" id="IPR002314">
    <property type="entry name" value="aa-tRNA-synt_IIb"/>
</dbReference>
<feature type="binding site" evidence="6 8">
    <location>
        <begin position="260"/>
        <end position="262"/>
    </location>
    <ligand>
        <name>ATP</name>
        <dbReference type="ChEBI" id="CHEBI:30616"/>
    </ligand>
</feature>
<reference evidence="10 11" key="1">
    <citation type="journal article" name="Nat. Commun.">
        <title>Undinarchaeota illuminate DPANN phylogeny and the impact of gene transfer on archaeal evolution.</title>
        <authorList>
            <person name="Dombrowski N."/>
            <person name="Williams T.A."/>
            <person name="Sun J."/>
            <person name="Woodcroft B.J."/>
            <person name="Lee J.H."/>
            <person name="Minh B.Q."/>
            <person name="Rinke C."/>
            <person name="Spang A."/>
        </authorList>
    </citation>
    <scope>NUCLEOTIDE SEQUENCE [LARGE SCALE GENOMIC DNA]</scope>
    <source>
        <strain evidence="10">MAG_bin17</strain>
    </source>
</reference>
<evidence type="ECO:0000256" key="3">
    <source>
        <dbReference type="ARBA" id="ARBA00022840"/>
    </source>
</evidence>